<reference evidence="2 3" key="1">
    <citation type="submission" date="2019-07" db="EMBL/GenBank/DDBJ databases">
        <authorList>
            <person name="Duangmal K."/>
            <person name="Teo W.F.A."/>
        </authorList>
    </citation>
    <scope>NUCLEOTIDE SEQUENCE [LARGE SCALE GENOMIC DNA]</scope>
    <source>
        <strain evidence="2 3">TBRC 6029</strain>
    </source>
</reference>
<evidence type="ECO:0000313" key="3">
    <source>
        <dbReference type="Proteomes" id="UP000320011"/>
    </source>
</evidence>
<name>A0A558CGU1_9PSEU</name>
<proteinExistence type="predicted"/>
<accession>A0A558CGU1</accession>
<dbReference type="Gene3D" id="3.10.180.10">
    <property type="entry name" value="2,3-Dihydroxybiphenyl 1,2-Dioxygenase, domain 1"/>
    <property type="match status" value="1"/>
</dbReference>
<sequence>MFQGLRTVVYPVDNLAAAKAWWSRVLGVPPYFDEPYYVGFSVNGYELALDPHGVAESGTGPVTYWGVDDVDAAVAALLAEGAREHAAVTDYGGGIRTAVVTAPDGSLVGLIENPHFPATPS</sequence>
<dbReference type="InterPro" id="IPR004360">
    <property type="entry name" value="Glyas_Fos-R_dOase_dom"/>
</dbReference>
<keyword evidence="3" id="KW-1185">Reference proteome</keyword>
<dbReference type="EMBL" id="VJWX01000179">
    <property type="protein sequence ID" value="TVT47892.1"/>
    <property type="molecule type" value="Genomic_DNA"/>
</dbReference>
<dbReference type="RefSeq" id="WP_144589960.1">
    <property type="nucleotide sequence ID" value="NZ_VJWX01000179.1"/>
</dbReference>
<dbReference type="Proteomes" id="UP000320011">
    <property type="component" value="Unassembled WGS sequence"/>
</dbReference>
<comment type="caution">
    <text evidence="2">The sequence shown here is derived from an EMBL/GenBank/DDBJ whole genome shotgun (WGS) entry which is preliminary data.</text>
</comment>
<dbReference type="SUPFAM" id="SSF54593">
    <property type="entry name" value="Glyoxalase/Bleomycin resistance protein/Dihydroxybiphenyl dioxygenase"/>
    <property type="match status" value="1"/>
</dbReference>
<evidence type="ECO:0000259" key="1">
    <source>
        <dbReference type="PROSITE" id="PS51819"/>
    </source>
</evidence>
<protein>
    <submittedName>
        <fullName evidence="2">VOC family protein</fullName>
    </submittedName>
</protein>
<gene>
    <name evidence="2" type="ORF">FNH05_18535</name>
</gene>
<reference evidence="2 3" key="2">
    <citation type="submission" date="2019-08" db="EMBL/GenBank/DDBJ databases">
        <title>Amycolatopsis acidicola sp. nov., isolated from peat swamp forest soil.</title>
        <authorList>
            <person name="Srisuk N."/>
        </authorList>
    </citation>
    <scope>NUCLEOTIDE SEQUENCE [LARGE SCALE GENOMIC DNA]</scope>
    <source>
        <strain evidence="2 3">TBRC 6029</strain>
    </source>
</reference>
<organism evidence="2 3">
    <name type="scientific">Amycolatopsis rhizosphaerae</name>
    <dbReference type="NCBI Taxonomy" id="2053003"/>
    <lineage>
        <taxon>Bacteria</taxon>
        <taxon>Bacillati</taxon>
        <taxon>Actinomycetota</taxon>
        <taxon>Actinomycetes</taxon>
        <taxon>Pseudonocardiales</taxon>
        <taxon>Pseudonocardiaceae</taxon>
        <taxon>Amycolatopsis</taxon>
    </lineage>
</organism>
<dbReference type="InterPro" id="IPR029068">
    <property type="entry name" value="Glyas_Bleomycin-R_OHBP_Dase"/>
</dbReference>
<dbReference type="Pfam" id="PF00903">
    <property type="entry name" value="Glyoxalase"/>
    <property type="match status" value="1"/>
</dbReference>
<feature type="domain" description="VOC" evidence="1">
    <location>
        <begin position="4"/>
        <end position="113"/>
    </location>
</feature>
<dbReference type="InterPro" id="IPR037523">
    <property type="entry name" value="VOC_core"/>
</dbReference>
<evidence type="ECO:0000313" key="2">
    <source>
        <dbReference type="EMBL" id="TVT47892.1"/>
    </source>
</evidence>
<dbReference type="AlphaFoldDB" id="A0A558CGU1"/>
<dbReference type="OrthoDB" id="4565236at2"/>
<dbReference type="PROSITE" id="PS51819">
    <property type="entry name" value="VOC"/>
    <property type="match status" value="1"/>
</dbReference>